<evidence type="ECO:0000313" key="2">
    <source>
        <dbReference type="EMBL" id="KAK7604967.1"/>
    </source>
</evidence>
<dbReference type="Proteomes" id="UP001367676">
    <property type="component" value="Unassembled WGS sequence"/>
</dbReference>
<gene>
    <name evidence="2" type="ORF">V9T40_006153</name>
</gene>
<organism evidence="2 3">
    <name type="scientific">Parthenolecanium corni</name>
    <dbReference type="NCBI Taxonomy" id="536013"/>
    <lineage>
        <taxon>Eukaryota</taxon>
        <taxon>Metazoa</taxon>
        <taxon>Ecdysozoa</taxon>
        <taxon>Arthropoda</taxon>
        <taxon>Hexapoda</taxon>
        <taxon>Insecta</taxon>
        <taxon>Pterygota</taxon>
        <taxon>Neoptera</taxon>
        <taxon>Paraneoptera</taxon>
        <taxon>Hemiptera</taxon>
        <taxon>Sternorrhyncha</taxon>
        <taxon>Coccoidea</taxon>
        <taxon>Coccidae</taxon>
        <taxon>Parthenolecanium</taxon>
    </lineage>
</organism>
<comment type="caution">
    <text evidence="2">The sequence shown here is derived from an EMBL/GenBank/DDBJ whole genome shotgun (WGS) entry which is preliminary data.</text>
</comment>
<feature type="region of interest" description="Disordered" evidence="1">
    <location>
        <begin position="64"/>
        <end position="85"/>
    </location>
</feature>
<proteinExistence type="predicted"/>
<evidence type="ECO:0000256" key="1">
    <source>
        <dbReference type="SAM" id="MobiDB-lite"/>
    </source>
</evidence>
<reference evidence="2 3" key="1">
    <citation type="submission" date="2024-03" db="EMBL/GenBank/DDBJ databases">
        <title>Adaptation during the transition from Ophiocordyceps entomopathogen to insect associate is accompanied by gene loss and intensified selection.</title>
        <authorList>
            <person name="Ward C.M."/>
            <person name="Onetto C.A."/>
            <person name="Borneman A.R."/>
        </authorList>
    </citation>
    <scope>NUCLEOTIDE SEQUENCE [LARGE SCALE GENOMIC DNA]</scope>
    <source>
        <strain evidence="2">AWRI1</strain>
        <tissue evidence="2">Single Adult Female</tissue>
    </source>
</reference>
<dbReference type="EMBL" id="JBBCAQ010000003">
    <property type="protein sequence ID" value="KAK7604967.1"/>
    <property type="molecule type" value="Genomic_DNA"/>
</dbReference>
<protein>
    <submittedName>
        <fullName evidence="2">Uncharacterized protein</fullName>
    </submittedName>
</protein>
<evidence type="ECO:0000313" key="3">
    <source>
        <dbReference type="Proteomes" id="UP001367676"/>
    </source>
</evidence>
<sequence>MESLSSYTISDVSADQVKEFVELTELAGVPTTFEITKIILQMLSSGIQPEVIYHLCVDMRNERKRLRHKKEKKSNSNVAKSVEYE</sequence>
<accession>A0AAN9YBC0</accession>
<keyword evidence="3" id="KW-1185">Reference proteome</keyword>
<name>A0AAN9YBC0_9HEMI</name>
<dbReference type="AlphaFoldDB" id="A0AAN9YBC0"/>